<dbReference type="InterPro" id="IPR011006">
    <property type="entry name" value="CheY-like_superfamily"/>
</dbReference>
<keyword evidence="1" id="KW-0732">Signal</keyword>
<dbReference type="SUPFAM" id="SSF52172">
    <property type="entry name" value="CheY-like"/>
    <property type="match status" value="1"/>
</dbReference>
<dbReference type="RefSeq" id="WP_243319856.1">
    <property type="nucleotide sequence ID" value="NZ_JALGCL010000001.1"/>
</dbReference>
<feature type="signal peptide" evidence="1">
    <location>
        <begin position="1"/>
        <end position="23"/>
    </location>
</feature>
<accession>A0ABT0A3B9</accession>
<dbReference type="Gene3D" id="3.40.50.2300">
    <property type="match status" value="1"/>
</dbReference>
<evidence type="ECO:0000256" key="1">
    <source>
        <dbReference type="SAM" id="SignalP"/>
    </source>
</evidence>
<comment type="caution">
    <text evidence="2">The sequence shown here is derived from an EMBL/GenBank/DDBJ whole genome shotgun (WGS) entry which is preliminary data.</text>
</comment>
<sequence>MYRTIPAIAAFFTITLAALPVHACGEGQFNLGQGMRYQGYLAPRPATVLVYDQDPAQRRSIYQGLDRAGHHLTVARTQDDLVRALRSKHFDVVISELGDSGAIDAGSGRLLPVVQRQQRNDAGLRGRFQVFLLDGASLGQYLKGIDRLLRGTLK</sequence>
<proteinExistence type="predicted"/>
<organism evidence="2 3">
    <name type="scientific">Cognatiluteimonas sedimenti</name>
    <dbReference type="NCBI Taxonomy" id="2927791"/>
    <lineage>
        <taxon>Bacteria</taxon>
        <taxon>Pseudomonadati</taxon>
        <taxon>Pseudomonadota</taxon>
        <taxon>Gammaproteobacteria</taxon>
        <taxon>Lysobacterales</taxon>
        <taxon>Lysobacteraceae</taxon>
        <taxon>Cognatiluteimonas</taxon>
    </lineage>
</organism>
<keyword evidence="3" id="KW-1185">Reference proteome</keyword>
<evidence type="ECO:0008006" key="4">
    <source>
        <dbReference type="Google" id="ProtNLM"/>
    </source>
</evidence>
<evidence type="ECO:0000313" key="3">
    <source>
        <dbReference type="Proteomes" id="UP001165423"/>
    </source>
</evidence>
<dbReference type="Proteomes" id="UP001165423">
    <property type="component" value="Unassembled WGS sequence"/>
</dbReference>
<feature type="chain" id="PRO_5046427567" description="Response regulatory domain-containing protein" evidence="1">
    <location>
        <begin position="24"/>
        <end position="154"/>
    </location>
</feature>
<dbReference type="EMBL" id="JALGCL010000001">
    <property type="protein sequence ID" value="MCJ0825478.1"/>
    <property type="molecule type" value="Genomic_DNA"/>
</dbReference>
<reference evidence="2 3" key="1">
    <citation type="submission" date="2022-03" db="EMBL/GenBank/DDBJ databases">
        <title>Luteimonas soily sp. nov., a novel bacterium isolated from the soil.</title>
        <authorList>
            <person name="Zhang X."/>
        </authorList>
    </citation>
    <scope>NUCLEOTIDE SEQUENCE [LARGE SCALE GENOMIC DNA]</scope>
    <source>
        <strain evidence="2 3">50</strain>
    </source>
</reference>
<protein>
    <recommendedName>
        <fullName evidence="4">Response regulatory domain-containing protein</fullName>
    </recommendedName>
</protein>
<gene>
    <name evidence="2" type="ORF">MQC88_05815</name>
</gene>
<name>A0ABT0A3B9_9GAMM</name>
<evidence type="ECO:0000313" key="2">
    <source>
        <dbReference type="EMBL" id="MCJ0825478.1"/>
    </source>
</evidence>